<dbReference type="Gene3D" id="3.40.50.12500">
    <property type="match status" value="1"/>
</dbReference>
<dbReference type="InterPro" id="IPR026286">
    <property type="entry name" value="MaiA/AMDase"/>
</dbReference>
<evidence type="ECO:0000256" key="1">
    <source>
        <dbReference type="SAM" id="MobiDB-lite"/>
    </source>
</evidence>
<comment type="caution">
    <text evidence="2">The sequence shown here is derived from an EMBL/GenBank/DDBJ whole genome shotgun (WGS) entry which is preliminary data.</text>
</comment>
<dbReference type="PANTHER" id="PTHR40267">
    <property type="entry name" value="BLR3294 PROTEIN"/>
    <property type="match status" value="1"/>
</dbReference>
<evidence type="ECO:0000313" key="2">
    <source>
        <dbReference type="EMBL" id="TDT18332.1"/>
    </source>
</evidence>
<feature type="region of interest" description="Disordered" evidence="1">
    <location>
        <begin position="243"/>
        <end position="266"/>
    </location>
</feature>
<name>A0A4R7I3V2_9ACTN</name>
<reference evidence="2 3" key="1">
    <citation type="submission" date="2019-03" db="EMBL/GenBank/DDBJ databases">
        <title>Sequencing the genomes of 1000 actinobacteria strains.</title>
        <authorList>
            <person name="Klenk H.-P."/>
        </authorList>
    </citation>
    <scope>NUCLEOTIDE SEQUENCE [LARGE SCALE GENOMIC DNA]</scope>
    <source>
        <strain evidence="2 3">DSM 18936</strain>
    </source>
</reference>
<organism evidence="2 3">
    <name type="scientific">Ilumatobacter fluminis</name>
    <dbReference type="NCBI Taxonomy" id="467091"/>
    <lineage>
        <taxon>Bacteria</taxon>
        <taxon>Bacillati</taxon>
        <taxon>Actinomycetota</taxon>
        <taxon>Acidimicrobiia</taxon>
        <taxon>Acidimicrobiales</taxon>
        <taxon>Ilumatobacteraceae</taxon>
        <taxon>Ilumatobacter</taxon>
    </lineage>
</organism>
<dbReference type="GO" id="GO:0016853">
    <property type="term" value="F:isomerase activity"/>
    <property type="evidence" value="ECO:0007669"/>
    <property type="project" value="UniProtKB-KW"/>
</dbReference>
<keyword evidence="2" id="KW-0413">Isomerase</keyword>
<dbReference type="PANTHER" id="PTHR40267:SF1">
    <property type="entry name" value="BLR3294 PROTEIN"/>
    <property type="match status" value="1"/>
</dbReference>
<accession>A0A4R7I3V2</accession>
<gene>
    <name evidence="2" type="ORF">BDK89_3951</name>
</gene>
<sequence length="266" mass="27865">MTDRPTRWGVVVPPANPTAEHEVASYLADVGAVYVARFDHQPGDLADRLVAYRTTSYAAVGRLSGLGLDAIGIACTGASYPLGRDGDARWAADLSDVTNTRVVTAAGALLSVADETRSRRVTLVSPYPNWLTESARSFWEGCGYTVPTTVPVENDSIYTTTADASRAAIERALAEIADHDHGDDIVVVAGTGAATADAIDGLAPGSPCPIVSSNLALARALAGTVGSDRSTSTAMAELDRWVDRRAMSPAHSDRPAAERSIEGPTR</sequence>
<keyword evidence="3" id="KW-1185">Reference proteome</keyword>
<dbReference type="Pfam" id="PF17645">
    <property type="entry name" value="Amdase"/>
    <property type="match status" value="1"/>
</dbReference>
<dbReference type="InterPro" id="IPR053714">
    <property type="entry name" value="Iso_Racemase_Enz_sf"/>
</dbReference>
<dbReference type="EMBL" id="SOAU01000001">
    <property type="protein sequence ID" value="TDT18332.1"/>
    <property type="molecule type" value="Genomic_DNA"/>
</dbReference>
<dbReference type="AlphaFoldDB" id="A0A4R7I3V2"/>
<evidence type="ECO:0000313" key="3">
    <source>
        <dbReference type="Proteomes" id="UP000294558"/>
    </source>
</evidence>
<dbReference type="Proteomes" id="UP000294558">
    <property type="component" value="Unassembled WGS sequence"/>
</dbReference>
<protein>
    <submittedName>
        <fullName evidence="2">Maleate isomerase</fullName>
    </submittedName>
</protein>
<proteinExistence type="predicted"/>